<organism evidence="1 2">
    <name type="scientific">Turnera subulata</name>
    <dbReference type="NCBI Taxonomy" id="218843"/>
    <lineage>
        <taxon>Eukaryota</taxon>
        <taxon>Viridiplantae</taxon>
        <taxon>Streptophyta</taxon>
        <taxon>Embryophyta</taxon>
        <taxon>Tracheophyta</taxon>
        <taxon>Spermatophyta</taxon>
        <taxon>Magnoliopsida</taxon>
        <taxon>eudicotyledons</taxon>
        <taxon>Gunneridae</taxon>
        <taxon>Pentapetalae</taxon>
        <taxon>rosids</taxon>
        <taxon>fabids</taxon>
        <taxon>Malpighiales</taxon>
        <taxon>Passifloraceae</taxon>
        <taxon>Turnera</taxon>
    </lineage>
</organism>
<sequence>MGSSENGVPATKTHLAITLRQRSTRRRIFLRRRRTKVPTLRLGGNKARRGPLLVRVLRSVQLRLLKLQYLKKFREYYRKFLKELATAGVSLEAIQQRLIMDASYAAGGASGTY</sequence>
<name>A0A9Q0FRM1_9ROSI</name>
<evidence type="ECO:0000313" key="2">
    <source>
        <dbReference type="Proteomes" id="UP001141552"/>
    </source>
</evidence>
<dbReference type="AlphaFoldDB" id="A0A9Q0FRM1"/>
<accession>A0A9Q0FRM1</accession>
<gene>
    <name evidence="1" type="ORF">Tsubulata_033454</name>
</gene>
<dbReference type="PANTHER" id="PTHR34788">
    <property type="entry name" value="F15I1.22"/>
    <property type="match status" value="1"/>
</dbReference>
<dbReference type="PANTHER" id="PTHR34788:SF4">
    <property type="entry name" value="F15I1.22"/>
    <property type="match status" value="1"/>
</dbReference>
<reference evidence="1" key="2">
    <citation type="journal article" date="2023" name="Plants (Basel)">
        <title>Annotation of the Turnera subulata (Passifloraceae) Draft Genome Reveals the S-Locus Evolved after the Divergence of Turneroideae from Passifloroideae in a Stepwise Manner.</title>
        <authorList>
            <person name="Henning P.M."/>
            <person name="Roalson E.H."/>
            <person name="Mir W."/>
            <person name="McCubbin A.G."/>
            <person name="Shore J.S."/>
        </authorList>
    </citation>
    <scope>NUCLEOTIDE SEQUENCE</scope>
    <source>
        <strain evidence="1">F60SS</strain>
    </source>
</reference>
<proteinExistence type="predicted"/>
<reference evidence="1" key="1">
    <citation type="submission" date="2022-02" db="EMBL/GenBank/DDBJ databases">
        <authorList>
            <person name="Henning P.M."/>
            <person name="McCubbin A.G."/>
            <person name="Shore J.S."/>
        </authorList>
    </citation>
    <scope>NUCLEOTIDE SEQUENCE</scope>
    <source>
        <strain evidence="1">F60SS</strain>
        <tissue evidence="1">Leaves</tissue>
    </source>
</reference>
<keyword evidence="2" id="KW-1185">Reference proteome</keyword>
<comment type="caution">
    <text evidence="1">The sequence shown here is derived from an EMBL/GenBank/DDBJ whole genome shotgun (WGS) entry which is preliminary data.</text>
</comment>
<dbReference type="EMBL" id="JAKUCV010004512">
    <property type="protein sequence ID" value="KAJ4835146.1"/>
    <property type="molecule type" value="Genomic_DNA"/>
</dbReference>
<dbReference type="Proteomes" id="UP001141552">
    <property type="component" value="Unassembled WGS sequence"/>
</dbReference>
<evidence type="ECO:0000313" key="1">
    <source>
        <dbReference type="EMBL" id="KAJ4835146.1"/>
    </source>
</evidence>
<protein>
    <submittedName>
        <fullName evidence="1">Uncharacterized protein</fullName>
    </submittedName>
</protein>